<dbReference type="EMBL" id="KL662143">
    <property type="protein sequence ID" value="KFM27093.1"/>
    <property type="molecule type" value="Genomic_DNA"/>
</dbReference>
<organism evidence="1 2">
    <name type="scientific">Auxenochlorella protothecoides</name>
    <name type="common">Green microalga</name>
    <name type="synonym">Chlorella protothecoides</name>
    <dbReference type="NCBI Taxonomy" id="3075"/>
    <lineage>
        <taxon>Eukaryota</taxon>
        <taxon>Viridiplantae</taxon>
        <taxon>Chlorophyta</taxon>
        <taxon>core chlorophytes</taxon>
        <taxon>Trebouxiophyceae</taxon>
        <taxon>Chlorellales</taxon>
        <taxon>Chlorellaceae</taxon>
        <taxon>Auxenochlorella</taxon>
    </lineage>
</organism>
<dbReference type="GeneID" id="23612657"/>
<evidence type="ECO:0000313" key="2">
    <source>
        <dbReference type="Proteomes" id="UP000028924"/>
    </source>
</evidence>
<gene>
    <name evidence="1" type="ORF">F751_1266</name>
</gene>
<dbReference type="AlphaFoldDB" id="A0A087SMY9"/>
<protein>
    <submittedName>
        <fullName evidence="1">Uncharacterized protein</fullName>
    </submittedName>
</protein>
<reference evidence="1 2" key="1">
    <citation type="journal article" date="2014" name="BMC Genomics">
        <title>Oil accumulation mechanisms of the oleaginous microalga Chlorella protothecoides revealed through its genome, transcriptomes, and proteomes.</title>
        <authorList>
            <person name="Gao C."/>
            <person name="Wang Y."/>
            <person name="Shen Y."/>
            <person name="Yan D."/>
            <person name="He X."/>
            <person name="Dai J."/>
            <person name="Wu Q."/>
        </authorList>
    </citation>
    <scope>NUCLEOTIDE SEQUENCE [LARGE SCALE GENOMIC DNA]</scope>
    <source>
        <strain evidence="1 2">0710</strain>
    </source>
</reference>
<dbReference type="RefSeq" id="XP_011400060.1">
    <property type="nucleotide sequence ID" value="XM_011401758.1"/>
</dbReference>
<keyword evidence="2" id="KW-1185">Reference proteome</keyword>
<name>A0A087SMY9_AUXPR</name>
<evidence type="ECO:0000313" key="1">
    <source>
        <dbReference type="EMBL" id="KFM27093.1"/>
    </source>
</evidence>
<accession>A0A087SMY9</accession>
<proteinExistence type="predicted"/>
<dbReference type="Proteomes" id="UP000028924">
    <property type="component" value="Unassembled WGS sequence"/>
</dbReference>
<sequence length="51" mass="5881">MPRTATSFLSRITSRCVGQRAHATYSNALYRFYTLEDEIEIQPTLFSLVPQ</sequence>
<dbReference type="KEGG" id="apro:F751_1266"/>